<dbReference type="Proteomes" id="UP000192907">
    <property type="component" value="Unassembled WGS sequence"/>
</dbReference>
<dbReference type="STRING" id="1513793.SAMN06296036_1509"/>
<dbReference type="Pfam" id="PF02954">
    <property type="entry name" value="HTH_8"/>
    <property type="match status" value="1"/>
</dbReference>
<feature type="domain" description="DNA binding HTH" evidence="2">
    <location>
        <begin position="29"/>
        <end position="69"/>
    </location>
</feature>
<sequence>MMTPDNTNETVLDPSFDTSSVTFPPGTKLREIERIVILETLKQKNFNRTHTARALGIGIRTLQRKLKRYGASDWGLKTKVASSVGSDVNEMVSAPVAPEAPSLNN</sequence>
<keyword evidence="4" id="KW-1185">Reference proteome</keyword>
<dbReference type="SUPFAM" id="SSF46689">
    <property type="entry name" value="Homeodomain-like"/>
    <property type="match status" value="1"/>
</dbReference>
<evidence type="ECO:0000313" key="4">
    <source>
        <dbReference type="Proteomes" id="UP000192907"/>
    </source>
</evidence>
<dbReference type="AlphaFoldDB" id="A0A1Y6CWN9"/>
<protein>
    <submittedName>
        <fullName evidence="3">Regulatory protein, Fis family</fullName>
    </submittedName>
</protein>
<gene>
    <name evidence="3" type="ORF">SAMN06296036_1509</name>
</gene>
<organism evidence="3 4">
    <name type="scientific">Pseudobacteriovorax antillogorgiicola</name>
    <dbReference type="NCBI Taxonomy" id="1513793"/>
    <lineage>
        <taxon>Bacteria</taxon>
        <taxon>Pseudomonadati</taxon>
        <taxon>Bdellovibrionota</taxon>
        <taxon>Oligoflexia</taxon>
        <taxon>Oligoflexales</taxon>
        <taxon>Pseudobacteriovoracaceae</taxon>
        <taxon>Pseudobacteriovorax</taxon>
    </lineage>
</organism>
<dbReference type="PRINTS" id="PR01590">
    <property type="entry name" value="HTHFIS"/>
</dbReference>
<feature type="compositionally biased region" description="Polar residues" evidence="1">
    <location>
        <begin position="1"/>
        <end position="22"/>
    </location>
</feature>
<dbReference type="EMBL" id="FWZT01000050">
    <property type="protein sequence ID" value="SMF83897.1"/>
    <property type="molecule type" value="Genomic_DNA"/>
</dbReference>
<reference evidence="4" key="1">
    <citation type="submission" date="2017-04" db="EMBL/GenBank/DDBJ databases">
        <authorList>
            <person name="Varghese N."/>
            <person name="Submissions S."/>
        </authorList>
    </citation>
    <scope>NUCLEOTIDE SEQUENCE [LARGE SCALE GENOMIC DNA]</scope>
    <source>
        <strain evidence="4">RKEM611</strain>
    </source>
</reference>
<proteinExistence type="predicted"/>
<evidence type="ECO:0000313" key="3">
    <source>
        <dbReference type="EMBL" id="SMF83897.1"/>
    </source>
</evidence>
<dbReference type="InterPro" id="IPR009057">
    <property type="entry name" value="Homeodomain-like_sf"/>
</dbReference>
<dbReference type="GO" id="GO:0043565">
    <property type="term" value="F:sequence-specific DNA binding"/>
    <property type="evidence" value="ECO:0007669"/>
    <property type="project" value="InterPro"/>
</dbReference>
<name>A0A1Y6CWN9_9BACT</name>
<dbReference type="InterPro" id="IPR002197">
    <property type="entry name" value="HTH_Fis"/>
</dbReference>
<dbReference type="RefSeq" id="WP_200820827.1">
    <property type="nucleotide sequence ID" value="NZ_FWZT01000050.1"/>
</dbReference>
<evidence type="ECO:0000256" key="1">
    <source>
        <dbReference type="SAM" id="MobiDB-lite"/>
    </source>
</evidence>
<dbReference type="Gene3D" id="1.10.10.60">
    <property type="entry name" value="Homeodomain-like"/>
    <property type="match status" value="1"/>
</dbReference>
<evidence type="ECO:0000259" key="2">
    <source>
        <dbReference type="Pfam" id="PF02954"/>
    </source>
</evidence>
<accession>A0A1Y6CWN9</accession>
<feature type="region of interest" description="Disordered" evidence="1">
    <location>
        <begin position="1"/>
        <end position="24"/>
    </location>
</feature>